<dbReference type="InterPro" id="IPR021858">
    <property type="entry name" value="Fun_TF"/>
</dbReference>
<dbReference type="RefSeq" id="XP_030988461.1">
    <property type="nucleotide sequence ID" value="XM_031136414.1"/>
</dbReference>
<comment type="caution">
    <text evidence="3">The sequence shown here is derived from an EMBL/GenBank/DDBJ whole genome shotgun (WGS) entry which is preliminary data.</text>
</comment>
<dbReference type="InParanoid" id="A0A507ARE3"/>
<keyword evidence="1" id="KW-0539">Nucleus</keyword>
<dbReference type="EMBL" id="SKBQ01000009">
    <property type="protein sequence ID" value="TPX06750.1"/>
    <property type="molecule type" value="Genomic_DNA"/>
</dbReference>
<evidence type="ECO:0000313" key="3">
    <source>
        <dbReference type="EMBL" id="TPX06750.1"/>
    </source>
</evidence>
<dbReference type="Proteomes" id="UP000319257">
    <property type="component" value="Unassembled WGS sequence"/>
</dbReference>
<dbReference type="AlphaFoldDB" id="A0A507ARE3"/>
<name>A0A507ARE3_9PEZI</name>
<evidence type="ECO:0000256" key="2">
    <source>
        <dbReference type="SAM" id="MobiDB-lite"/>
    </source>
</evidence>
<dbReference type="GeneID" id="41969693"/>
<evidence type="ECO:0000313" key="4">
    <source>
        <dbReference type="Proteomes" id="UP000319257"/>
    </source>
</evidence>
<organism evidence="3 4">
    <name type="scientific">Thyridium curvatum</name>
    <dbReference type="NCBI Taxonomy" id="1093900"/>
    <lineage>
        <taxon>Eukaryota</taxon>
        <taxon>Fungi</taxon>
        <taxon>Dikarya</taxon>
        <taxon>Ascomycota</taxon>
        <taxon>Pezizomycotina</taxon>
        <taxon>Sordariomycetes</taxon>
        <taxon>Sordariomycetidae</taxon>
        <taxon>Thyridiales</taxon>
        <taxon>Thyridiaceae</taxon>
        <taxon>Thyridium</taxon>
    </lineage>
</organism>
<keyword evidence="4" id="KW-1185">Reference proteome</keyword>
<sequence length="450" mass="51305">MDFTFVNTTDAPRLSRAEAKRMRAHVTRTNFSERRRKRTTVLKLAGAASEGDNDERLRRQREVGSIPSPRKTAIVDSTLPYSVLQTVMIKYWRDDPVDSPGCREWEAFVLSEPALFEGIVGVNMRHWSPAPAFQKRAEDHSSRAVSIIINHIRSGTAHQDGVLGAVATMALSESLDRNEKSWRMHLDGLAQILEERKARGVRSMPSWFTGFIVMDLMNNVLGYPRVYNTQVVQALAGNGHPDLTMVLRIGAKLVKFRKTLADYRNDPETGAHVADRLTEMVDEIDRELRVMQANKSAYMRAASVGARIFLRFAWPTEAARPDQLTRLGCEMKHAVCEFPFRQCPYMDLTSTTFVMGFLAAENDSPTKWFFLSRMRHVVAEMQSRGWDRPDVYYIERAIESDAALLHKFRAVFDPGCFPSRDRPAPQPRLLPKSDMAREIQRVYDLTKVSH</sequence>
<evidence type="ECO:0000256" key="1">
    <source>
        <dbReference type="ARBA" id="ARBA00023242"/>
    </source>
</evidence>
<feature type="region of interest" description="Disordered" evidence="2">
    <location>
        <begin position="44"/>
        <end position="65"/>
    </location>
</feature>
<gene>
    <name evidence="3" type="ORF">E0L32_002246</name>
</gene>
<proteinExistence type="predicted"/>
<dbReference type="OrthoDB" id="4158087at2759"/>
<reference evidence="3 4" key="1">
    <citation type="submission" date="2019-06" db="EMBL/GenBank/DDBJ databases">
        <title>Draft genome sequence of the filamentous fungus Phialemoniopsis curvata isolated from diesel fuel.</title>
        <authorList>
            <person name="Varaljay V.A."/>
            <person name="Lyon W.J."/>
            <person name="Crouch A.L."/>
            <person name="Drake C.E."/>
            <person name="Hollomon J.M."/>
            <person name="Nadeau L.J."/>
            <person name="Nunn H.S."/>
            <person name="Stevenson B.S."/>
            <person name="Bojanowski C.L."/>
            <person name="Crookes-Goodson W.J."/>
        </authorList>
    </citation>
    <scope>NUCLEOTIDE SEQUENCE [LARGE SCALE GENOMIC DNA]</scope>
    <source>
        <strain evidence="3 4">D216</strain>
    </source>
</reference>
<dbReference type="Pfam" id="PF11951">
    <property type="entry name" value="Fungal_trans_2"/>
    <property type="match status" value="1"/>
</dbReference>
<accession>A0A507ARE3</accession>
<protein>
    <submittedName>
        <fullName evidence="3">Uncharacterized protein</fullName>
    </submittedName>
</protein>